<accession>A0A0F6THC2</accession>
<keyword evidence="2" id="KW-1185">Reference proteome</keyword>
<dbReference type="Proteomes" id="UP000033804">
    <property type="component" value="Segment"/>
</dbReference>
<dbReference type="GeneID" id="26517948"/>
<dbReference type="EMBL" id="KP881232">
    <property type="protein sequence ID" value="AKE44896.1"/>
    <property type="molecule type" value="Genomic_DNA"/>
</dbReference>
<name>A0A0F6THC2_9CAUD</name>
<protein>
    <submittedName>
        <fullName evidence="1">Uncharacterized protein</fullName>
    </submittedName>
</protein>
<proteinExistence type="predicted"/>
<organism evidence="1 2">
    <name type="scientific">Sinorhizobium phage phiM9</name>
    <dbReference type="NCBI Taxonomy" id="1636182"/>
    <lineage>
        <taxon>Viruses</taxon>
        <taxon>Duplodnaviria</taxon>
        <taxon>Heunggongvirae</taxon>
        <taxon>Uroviricota</taxon>
        <taxon>Caudoviricetes</taxon>
        <taxon>Pootjesviridae</taxon>
        <taxon>Emnonavirus</taxon>
        <taxon>Emnonavirus phiM9</taxon>
    </lineage>
</organism>
<evidence type="ECO:0000313" key="2">
    <source>
        <dbReference type="Proteomes" id="UP000033804"/>
    </source>
</evidence>
<evidence type="ECO:0000313" key="1">
    <source>
        <dbReference type="EMBL" id="AKE44896.1"/>
    </source>
</evidence>
<dbReference type="RefSeq" id="YP_009189650.1">
    <property type="nucleotide sequence ID" value="NC_028676.1"/>
</dbReference>
<dbReference type="KEGG" id="vg:26517948"/>
<gene>
    <name evidence="1" type="ORF">Sm_phiM9_269</name>
</gene>
<reference evidence="2" key="2">
    <citation type="submission" date="2015-03" db="EMBL/GenBank/DDBJ databases">
        <title>The genome and structure of Sinorhizobium meliloti phage phiM9.</title>
        <authorList>
            <person name="Johnson M.C."/>
            <person name="Tatum K.B."/>
            <person name="Lynn J.S."/>
            <person name="Brewer T.E."/>
            <person name="Washburn B.K."/>
            <person name="Stroupe M.E."/>
            <person name="Jones K.M."/>
        </authorList>
    </citation>
    <scope>NUCLEOTIDE SEQUENCE [LARGE SCALE GENOMIC DNA]</scope>
</reference>
<sequence>MMKVMNLQEYLAFPTLDDLRAKGIRGAKLIGHPYRVDQWRVPGVYKIFERIKCDTCHAVTRIIDVDLI</sequence>
<reference evidence="1 2" key="1">
    <citation type="journal article" date="2015" name="J. Virol.">
        <title>Sinorhizobium meliloti Phage ?M9 Defines a New Group of T4 Superfamily Phages with Unusual Genomic Features but a Common T=16 Capsid.</title>
        <authorList>
            <person name="Johnson M.C."/>
            <person name="Tatum K.B."/>
            <person name="Lynn J.S."/>
            <person name="Brewer T.E."/>
            <person name="Lu S."/>
            <person name="Washburn B.K."/>
            <person name="Stroupe M.E."/>
            <person name="Jones K.M."/>
        </authorList>
    </citation>
    <scope>NUCLEOTIDE SEQUENCE [LARGE SCALE GENOMIC DNA]</scope>
</reference>